<protein>
    <submittedName>
        <fullName evidence="3">Peptidoglycan synthetase</fullName>
    </submittedName>
</protein>
<dbReference type="Pfam" id="PF08245">
    <property type="entry name" value="Mur_ligase_M"/>
    <property type="match status" value="1"/>
</dbReference>
<comment type="caution">
    <text evidence="3">The sequence shown here is derived from an EMBL/GenBank/DDBJ whole genome shotgun (WGS) entry which is preliminary data.</text>
</comment>
<dbReference type="InterPro" id="IPR000713">
    <property type="entry name" value="Mur_ligase_N"/>
</dbReference>
<evidence type="ECO:0000313" key="3">
    <source>
        <dbReference type="EMBL" id="MBK9981240.1"/>
    </source>
</evidence>
<dbReference type="InterPro" id="IPR050061">
    <property type="entry name" value="MurCDEF_pg_biosynth"/>
</dbReference>
<dbReference type="SUPFAM" id="SSF53623">
    <property type="entry name" value="MurD-like peptide ligases, catalytic domain"/>
    <property type="match status" value="1"/>
</dbReference>
<dbReference type="InterPro" id="IPR036565">
    <property type="entry name" value="Mur-like_cat_sf"/>
</dbReference>
<dbReference type="SUPFAM" id="SSF53244">
    <property type="entry name" value="MurD-like peptide ligases, peptide-binding domain"/>
    <property type="match status" value="1"/>
</dbReference>
<dbReference type="GO" id="GO:0005524">
    <property type="term" value="F:ATP binding"/>
    <property type="evidence" value="ECO:0007669"/>
    <property type="project" value="InterPro"/>
</dbReference>
<name>A0A9D7SQ86_9BACT</name>
<accession>A0A9D7SQ86</accession>
<proteinExistence type="predicted"/>
<feature type="domain" description="Mur ligase central" evidence="2">
    <location>
        <begin position="108"/>
        <end position="281"/>
    </location>
</feature>
<gene>
    <name evidence="3" type="ORF">IPP15_02245</name>
</gene>
<dbReference type="EMBL" id="JADKGY010000001">
    <property type="protein sequence ID" value="MBK9981240.1"/>
    <property type="molecule type" value="Genomic_DNA"/>
</dbReference>
<dbReference type="SUPFAM" id="SSF51984">
    <property type="entry name" value="MurCD N-terminal domain"/>
    <property type="match status" value="1"/>
</dbReference>
<dbReference type="Proteomes" id="UP000808337">
    <property type="component" value="Unassembled WGS sequence"/>
</dbReference>
<dbReference type="PANTHER" id="PTHR43445">
    <property type="entry name" value="UDP-N-ACETYLMURAMATE--L-ALANINE LIGASE-RELATED"/>
    <property type="match status" value="1"/>
</dbReference>
<dbReference type="InterPro" id="IPR036615">
    <property type="entry name" value="Mur_ligase_C_dom_sf"/>
</dbReference>
<dbReference type="GO" id="GO:0016881">
    <property type="term" value="F:acid-amino acid ligase activity"/>
    <property type="evidence" value="ECO:0007669"/>
    <property type="project" value="InterPro"/>
</dbReference>
<evidence type="ECO:0000259" key="2">
    <source>
        <dbReference type="Pfam" id="PF08245"/>
    </source>
</evidence>
<evidence type="ECO:0000313" key="4">
    <source>
        <dbReference type="Proteomes" id="UP000808337"/>
    </source>
</evidence>
<dbReference type="PANTHER" id="PTHR43445:SF5">
    <property type="entry name" value="UDP-N-ACETYLMURAMATE--L-ALANYL-GAMMA-D-GLUTAMYL-MESO-2,6-DIAMINOHEPTANDIOATE LIGASE"/>
    <property type="match status" value="1"/>
</dbReference>
<feature type="domain" description="Mur ligase N-terminal catalytic" evidence="1">
    <location>
        <begin position="2"/>
        <end position="99"/>
    </location>
</feature>
<dbReference type="Gene3D" id="3.40.1190.10">
    <property type="entry name" value="Mur-like, catalytic domain"/>
    <property type="match status" value="1"/>
</dbReference>
<dbReference type="AlphaFoldDB" id="A0A9D7SQ86"/>
<organism evidence="3 4">
    <name type="scientific">Candidatus Opimibacter skivensis</name>
    <dbReference type="NCBI Taxonomy" id="2982028"/>
    <lineage>
        <taxon>Bacteria</taxon>
        <taxon>Pseudomonadati</taxon>
        <taxon>Bacteroidota</taxon>
        <taxon>Saprospiria</taxon>
        <taxon>Saprospirales</taxon>
        <taxon>Saprospiraceae</taxon>
        <taxon>Candidatus Opimibacter</taxon>
    </lineage>
</organism>
<dbReference type="InterPro" id="IPR013221">
    <property type="entry name" value="Mur_ligase_cen"/>
</dbReference>
<dbReference type="Pfam" id="PF01225">
    <property type="entry name" value="Mur_ligase"/>
    <property type="match status" value="1"/>
</dbReference>
<dbReference type="Gene3D" id="3.40.50.720">
    <property type="entry name" value="NAD(P)-binding Rossmann-like Domain"/>
    <property type="match status" value="1"/>
</dbReference>
<evidence type="ECO:0000259" key="1">
    <source>
        <dbReference type="Pfam" id="PF01225"/>
    </source>
</evidence>
<reference evidence="3 4" key="1">
    <citation type="submission" date="2020-10" db="EMBL/GenBank/DDBJ databases">
        <title>Connecting structure to function with the recovery of over 1000 high-quality activated sludge metagenome-assembled genomes encoding full-length rRNA genes using long-read sequencing.</title>
        <authorList>
            <person name="Singleton C.M."/>
            <person name="Petriglieri F."/>
            <person name="Kristensen J.M."/>
            <person name="Kirkegaard R.H."/>
            <person name="Michaelsen T.Y."/>
            <person name="Andersen M.H."/>
            <person name="Karst S.M."/>
            <person name="Dueholm M.S."/>
            <person name="Nielsen P.H."/>
            <person name="Albertsen M."/>
        </authorList>
    </citation>
    <scope>NUCLEOTIDE SEQUENCE [LARGE SCALE GENOMIC DNA]</scope>
    <source>
        <strain evidence="3">Ribe_18-Q3-R11-54_MAXAC.273</strain>
    </source>
</reference>
<dbReference type="Gene3D" id="3.90.190.20">
    <property type="entry name" value="Mur ligase, C-terminal domain"/>
    <property type="match status" value="1"/>
</dbReference>
<sequence>MRIHFIAIGGSIMHSLAIAMHDKGHVVSGSDDEIYEPSRTRLHQKGLLPDHFGWRPEVIDSSIDLIVLGMHARNDNPELLKAKSLNLKIQSFPEFIYDLSVSKIRVVVAGSHGKTTTSGMIAHVLHESGVPADRMIGASIGTLAPVEISDAGIIILEGDEYLSSPDDTRPKFLHYHPQISVITGIAWDHMNVFPTYESYIEPFRQLIRSLGRADTLFYCADDADLVKLVDETVHACILIPYNTQPYQIENGIVSLKSSDGVVYDLKVFGIHNMQNIGAAYQVIKQLGISEKDFFKGISSFGGANKRLELLYEGKQLISYLDFAHAPSKVKATVNAVREKHPTAYIIACLELHTFSSLNPDFLPQYKNALHDADEKIVYYSPHTLEIKKLPDLSSDQLAGYFNSNDLKVAMSGAQLESIIIGLAPKKNTVLLWMSSGRFDGLELGEIAEKIDRSIGN</sequence>